<evidence type="ECO:0008006" key="3">
    <source>
        <dbReference type="Google" id="ProtNLM"/>
    </source>
</evidence>
<dbReference type="GeneID" id="7804665"/>
<reference evidence="1 2" key="1">
    <citation type="journal article" date="2009" name="Virus Genes">
        <title>Morphology and genome of Euproctis pseudoconspersa nucleopolyhedrovirus.</title>
        <authorList>
            <person name="Tang X.D."/>
            <person name="Xiao Q."/>
            <person name="Ma X.C."/>
            <person name="Zhu Z.R."/>
            <person name="Zhang C.X."/>
        </authorList>
    </citation>
    <scope>NUCLEOTIDE SEQUENCE [LARGE SCALE GENOMIC DNA]</scope>
    <source>
        <strain evidence="1 2">Hangzhou</strain>
    </source>
</reference>
<dbReference type="RefSeq" id="YP_002854720.1">
    <property type="nucleotide sequence ID" value="NC_012639.1"/>
</dbReference>
<dbReference type="Pfam" id="PF07134">
    <property type="entry name" value="AcMNPV_Orf18"/>
    <property type="match status" value="1"/>
</dbReference>
<dbReference type="Proteomes" id="UP000203846">
    <property type="component" value="Segment"/>
</dbReference>
<proteinExistence type="predicted"/>
<evidence type="ECO:0000313" key="1">
    <source>
        <dbReference type="EMBL" id="ACO53560.1"/>
    </source>
</evidence>
<dbReference type="InterPro" id="IPR010785">
    <property type="entry name" value="AcMNPV_AC18"/>
</dbReference>
<name>C3TX18_9ABAC</name>
<dbReference type="EMBL" id="FJ227128">
    <property type="protein sequence ID" value="ACO53560.1"/>
    <property type="molecule type" value="Genomic_DNA"/>
</dbReference>
<dbReference type="OrthoDB" id="15358at10239"/>
<evidence type="ECO:0000313" key="2">
    <source>
        <dbReference type="Proteomes" id="UP000203846"/>
    </source>
</evidence>
<protein>
    <recommendedName>
        <fullName evidence="3">Ac18</fullName>
    </recommendedName>
</protein>
<accession>C3TX18</accession>
<dbReference type="KEGG" id="vg:7804665"/>
<keyword evidence="2" id="KW-1185">Reference proteome</keyword>
<organism evidence="1 2">
    <name type="scientific">Euproctis pseudoconspersa nucleopolyhedrovirus</name>
    <dbReference type="NCBI Taxonomy" id="307467"/>
    <lineage>
        <taxon>Viruses</taxon>
        <taxon>Viruses incertae sedis</taxon>
        <taxon>Naldaviricetes</taxon>
        <taxon>Lefavirales</taxon>
        <taxon>Baculoviridae</taxon>
        <taxon>Alphabaculovirus</taxon>
        <taxon>Alphabaculovirus eupseudoconspersae</taxon>
    </lineage>
</organism>
<sequence>MDALRHQLLHSKTIPYICKKNINDSLCENVLPQLGWCFFSKVYKTAAETFQNELCLVKGGVAVAAHLFREFVPSPFSDLDLQVHANRPVTAADVFDLLPVRKLQVALQESVGREYVFEIENILSCLNMTDLLDDYSKRQSQKLIIFKSYENAAVEFSAADQIVFRLNRQLPIKITVSAIEKDNSVLVRYSFNVHATSDIPMWLHSNRASSKLITYFPFDLYFLDVSVVSSRFCDAGANDVVRRDMFGVKILVDVLPRVVADQLECLMFNVFNLARRKMESRLRRLESLVVLLPKFSRASASFDQKRCFYSILNGNDKYTIENVKEILYRAGPALGSRLLIELFFMKRLKFTVAHVTHQINFPYRFWDKCYFSKCWKKYCFLLNELFNLNYTIRVD</sequence>